<keyword evidence="1" id="KW-0732">Signal</keyword>
<comment type="caution">
    <text evidence="2">The sequence shown here is derived from an EMBL/GenBank/DDBJ whole genome shotgun (WGS) entry which is preliminary data.</text>
</comment>
<feature type="chain" id="PRO_5045561228" evidence="1">
    <location>
        <begin position="26"/>
        <end position="111"/>
    </location>
</feature>
<evidence type="ECO:0000313" key="3">
    <source>
        <dbReference type="Proteomes" id="UP000672097"/>
    </source>
</evidence>
<protein>
    <submittedName>
        <fullName evidence="2">Uncharacterized protein</fullName>
    </submittedName>
</protein>
<organism evidence="2 3">
    <name type="scientific">Ideonella paludis</name>
    <dbReference type="NCBI Taxonomy" id="1233411"/>
    <lineage>
        <taxon>Bacteria</taxon>
        <taxon>Pseudomonadati</taxon>
        <taxon>Pseudomonadota</taxon>
        <taxon>Betaproteobacteria</taxon>
        <taxon>Burkholderiales</taxon>
        <taxon>Sphaerotilaceae</taxon>
        <taxon>Ideonella</taxon>
    </lineage>
</organism>
<name>A0ABS5DVD1_9BURK</name>
<reference evidence="2 3" key="1">
    <citation type="submission" date="2021-04" db="EMBL/GenBank/DDBJ databases">
        <title>The genome sequence of type strain Ideonella paludis KCTC 32238.</title>
        <authorList>
            <person name="Liu Y."/>
        </authorList>
    </citation>
    <scope>NUCLEOTIDE SEQUENCE [LARGE SCALE GENOMIC DNA]</scope>
    <source>
        <strain evidence="2 3">KCTC 32238</strain>
    </source>
</reference>
<feature type="signal peptide" evidence="1">
    <location>
        <begin position="1"/>
        <end position="25"/>
    </location>
</feature>
<accession>A0ABS5DVD1</accession>
<proteinExistence type="predicted"/>
<dbReference type="Proteomes" id="UP000672097">
    <property type="component" value="Unassembled WGS sequence"/>
</dbReference>
<sequence>MSVQKIVAVLFVLVGLLLPPVSARAAVDCSGKVTQVYKWHNMGALSMRVKLADGTVTNWIGLPSKSDEAAALMALAGAKPVYIYWAPSDVTKCVDGWDHNRALNGYFVVME</sequence>
<keyword evidence="3" id="KW-1185">Reference proteome</keyword>
<dbReference type="EMBL" id="JAGQDG010000002">
    <property type="protein sequence ID" value="MBQ0935097.1"/>
    <property type="molecule type" value="Genomic_DNA"/>
</dbReference>
<evidence type="ECO:0000256" key="1">
    <source>
        <dbReference type="SAM" id="SignalP"/>
    </source>
</evidence>
<evidence type="ECO:0000313" key="2">
    <source>
        <dbReference type="EMBL" id="MBQ0935097.1"/>
    </source>
</evidence>
<gene>
    <name evidence="2" type="ORF">KAK11_07155</name>
</gene>
<dbReference type="RefSeq" id="WP_210807659.1">
    <property type="nucleotide sequence ID" value="NZ_JAGQDG010000002.1"/>
</dbReference>